<reference evidence="2" key="2">
    <citation type="submission" date="2017-10" db="EMBL/GenBank/DDBJ databases">
        <title>Ladona fulva Genome sequencing and assembly.</title>
        <authorList>
            <person name="Murali S."/>
            <person name="Richards S."/>
            <person name="Bandaranaike D."/>
            <person name="Bellair M."/>
            <person name="Blankenburg K."/>
            <person name="Chao H."/>
            <person name="Dinh H."/>
            <person name="Doddapaneni H."/>
            <person name="Dugan-Rocha S."/>
            <person name="Elkadiri S."/>
            <person name="Gnanaolivu R."/>
            <person name="Hernandez B."/>
            <person name="Skinner E."/>
            <person name="Javaid M."/>
            <person name="Lee S."/>
            <person name="Li M."/>
            <person name="Ming W."/>
            <person name="Munidasa M."/>
            <person name="Muniz J."/>
            <person name="Nguyen L."/>
            <person name="Hughes D."/>
            <person name="Osuji N."/>
            <person name="Pu L.-L."/>
            <person name="Puazo M."/>
            <person name="Qu C."/>
            <person name="Quiroz J."/>
            <person name="Raj R."/>
            <person name="Weissenberger G."/>
            <person name="Xin Y."/>
            <person name="Zou X."/>
            <person name="Han Y."/>
            <person name="Worley K."/>
            <person name="Muzny D."/>
            <person name="Gibbs R."/>
        </authorList>
    </citation>
    <scope>NUCLEOTIDE SEQUENCE</scope>
    <source>
        <strain evidence="2">Sampled in the wild</strain>
    </source>
</reference>
<feature type="region of interest" description="Disordered" evidence="1">
    <location>
        <begin position="14"/>
        <end position="34"/>
    </location>
</feature>
<gene>
    <name evidence="2" type="ORF">J437_LFUL014770</name>
</gene>
<dbReference type="OrthoDB" id="2130750at2759"/>
<reference evidence="2" key="1">
    <citation type="submission" date="2013-04" db="EMBL/GenBank/DDBJ databases">
        <authorList>
            <person name="Qu J."/>
            <person name="Murali S.C."/>
            <person name="Bandaranaike D."/>
            <person name="Bellair M."/>
            <person name="Blankenburg K."/>
            <person name="Chao H."/>
            <person name="Dinh H."/>
            <person name="Doddapaneni H."/>
            <person name="Downs B."/>
            <person name="Dugan-Rocha S."/>
            <person name="Elkadiri S."/>
            <person name="Gnanaolivu R.D."/>
            <person name="Hernandez B."/>
            <person name="Javaid M."/>
            <person name="Jayaseelan J.C."/>
            <person name="Lee S."/>
            <person name="Li M."/>
            <person name="Ming W."/>
            <person name="Munidasa M."/>
            <person name="Muniz J."/>
            <person name="Nguyen L."/>
            <person name="Ongeri F."/>
            <person name="Osuji N."/>
            <person name="Pu L.-L."/>
            <person name="Puazo M."/>
            <person name="Qu C."/>
            <person name="Quiroz J."/>
            <person name="Raj R."/>
            <person name="Weissenberger G."/>
            <person name="Xin Y."/>
            <person name="Zou X."/>
            <person name="Han Y."/>
            <person name="Richards S."/>
            <person name="Worley K."/>
            <person name="Muzny D."/>
            <person name="Gibbs R."/>
        </authorList>
    </citation>
    <scope>NUCLEOTIDE SEQUENCE</scope>
    <source>
        <strain evidence="2">Sampled in the wild</strain>
    </source>
</reference>
<organism evidence="2 3">
    <name type="scientific">Ladona fulva</name>
    <name type="common">Scarce chaser dragonfly</name>
    <name type="synonym">Libellula fulva</name>
    <dbReference type="NCBI Taxonomy" id="123851"/>
    <lineage>
        <taxon>Eukaryota</taxon>
        <taxon>Metazoa</taxon>
        <taxon>Ecdysozoa</taxon>
        <taxon>Arthropoda</taxon>
        <taxon>Hexapoda</taxon>
        <taxon>Insecta</taxon>
        <taxon>Pterygota</taxon>
        <taxon>Palaeoptera</taxon>
        <taxon>Odonata</taxon>
        <taxon>Epiprocta</taxon>
        <taxon>Anisoptera</taxon>
        <taxon>Libelluloidea</taxon>
        <taxon>Libellulidae</taxon>
        <taxon>Ladona</taxon>
    </lineage>
</organism>
<evidence type="ECO:0000313" key="2">
    <source>
        <dbReference type="EMBL" id="KAG8234045.1"/>
    </source>
</evidence>
<accession>A0A8K0KI09</accession>
<name>A0A8K0KI09_LADFU</name>
<feature type="non-terminal residue" evidence="2">
    <location>
        <position position="1"/>
    </location>
</feature>
<protein>
    <submittedName>
        <fullName evidence="2">Uncharacterized protein</fullName>
    </submittedName>
</protein>
<proteinExistence type="predicted"/>
<dbReference type="AlphaFoldDB" id="A0A8K0KI09"/>
<keyword evidence="3" id="KW-1185">Reference proteome</keyword>
<evidence type="ECO:0000313" key="3">
    <source>
        <dbReference type="Proteomes" id="UP000792457"/>
    </source>
</evidence>
<comment type="caution">
    <text evidence="2">The sequence shown here is derived from an EMBL/GenBank/DDBJ whole genome shotgun (WGS) entry which is preliminary data.</text>
</comment>
<dbReference type="EMBL" id="KZ308767">
    <property type="protein sequence ID" value="KAG8234045.1"/>
    <property type="molecule type" value="Genomic_DNA"/>
</dbReference>
<evidence type="ECO:0000256" key="1">
    <source>
        <dbReference type="SAM" id="MobiDB-lite"/>
    </source>
</evidence>
<dbReference type="Proteomes" id="UP000792457">
    <property type="component" value="Unassembled WGS sequence"/>
</dbReference>
<sequence length="65" mass="7257">MKAALQGLEQTGFVETLHPQYTPGHPISPGGGTMEERLASLQLQRELDNARGEIRDLQEKLETLR</sequence>